<feature type="domain" description="HIT" evidence="3">
    <location>
        <begin position="5"/>
        <end position="110"/>
    </location>
</feature>
<dbReference type="PROSITE" id="PS51084">
    <property type="entry name" value="HIT_2"/>
    <property type="match status" value="1"/>
</dbReference>
<dbReference type="PANTHER" id="PTHR23089">
    <property type="entry name" value="HISTIDINE TRIAD HIT PROTEIN"/>
    <property type="match status" value="1"/>
</dbReference>
<dbReference type="PRINTS" id="PR00332">
    <property type="entry name" value="HISTRIAD"/>
</dbReference>
<dbReference type="InterPro" id="IPR036265">
    <property type="entry name" value="HIT-like_sf"/>
</dbReference>
<protein>
    <recommendedName>
        <fullName evidence="3">HIT domain-containing protein</fullName>
    </recommendedName>
</protein>
<evidence type="ECO:0000259" key="3">
    <source>
        <dbReference type="PROSITE" id="PS51084"/>
    </source>
</evidence>
<dbReference type="InterPro" id="IPR011146">
    <property type="entry name" value="HIT-like"/>
</dbReference>
<evidence type="ECO:0000313" key="5">
    <source>
        <dbReference type="Proteomes" id="UP000176662"/>
    </source>
</evidence>
<sequence length="113" mass="12991">MENCIFCQIVNKEKPADIVFENEEILGFKNLHSEAPIHYLFVPKRHLEWKDELNDKDLAVLSQVIMAAKTVAIKDNIFEACKFIFNVGKTGHILHIHLHLLGGWKGEIPMKNI</sequence>
<feature type="active site" description="Tele-AMP-histidine intermediate" evidence="1">
    <location>
        <position position="99"/>
    </location>
</feature>
<comment type="caution">
    <text evidence="4">The sequence shown here is derived from an EMBL/GenBank/DDBJ whole genome shotgun (WGS) entry which is preliminary data.</text>
</comment>
<feature type="short sequence motif" description="Histidine triad motif" evidence="2">
    <location>
        <begin position="95"/>
        <end position="99"/>
    </location>
</feature>
<gene>
    <name evidence="4" type="ORF">A2Z68_01470</name>
</gene>
<name>A0A1G2DZN3_9BACT</name>
<dbReference type="Gene3D" id="3.30.428.10">
    <property type="entry name" value="HIT-like"/>
    <property type="match status" value="1"/>
</dbReference>
<reference evidence="4 5" key="1">
    <citation type="journal article" date="2016" name="Nat. Commun.">
        <title>Thousands of microbial genomes shed light on interconnected biogeochemical processes in an aquifer system.</title>
        <authorList>
            <person name="Anantharaman K."/>
            <person name="Brown C.T."/>
            <person name="Hug L.A."/>
            <person name="Sharon I."/>
            <person name="Castelle C.J."/>
            <person name="Probst A.J."/>
            <person name="Thomas B.C."/>
            <person name="Singh A."/>
            <person name="Wilkins M.J."/>
            <person name="Karaoz U."/>
            <person name="Brodie E.L."/>
            <person name="Williams K.H."/>
            <person name="Hubbard S.S."/>
            <person name="Banfield J.F."/>
        </authorList>
    </citation>
    <scope>NUCLEOTIDE SEQUENCE [LARGE SCALE GENOMIC DNA]</scope>
</reference>
<dbReference type="Proteomes" id="UP000176662">
    <property type="component" value="Unassembled WGS sequence"/>
</dbReference>
<organism evidence="4 5">
    <name type="scientific">Candidatus Nealsonbacteria bacterium RBG_13_38_11</name>
    <dbReference type="NCBI Taxonomy" id="1801662"/>
    <lineage>
        <taxon>Bacteria</taxon>
        <taxon>Candidatus Nealsoniibacteriota</taxon>
    </lineage>
</organism>
<evidence type="ECO:0000256" key="1">
    <source>
        <dbReference type="PIRSR" id="PIRSR601310-1"/>
    </source>
</evidence>
<evidence type="ECO:0000256" key="2">
    <source>
        <dbReference type="PROSITE-ProRule" id="PRU00464"/>
    </source>
</evidence>
<proteinExistence type="predicted"/>
<evidence type="ECO:0000313" key="4">
    <source>
        <dbReference type="EMBL" id="OGZ18531.1"/>
    </source>
</evidence>
<accession>A0A1G2DZN3</accession>
<dbReference type="SUPFAM" id="SSF54197">
    <property type="entry name" value="HIT-like"/>
    <property type="match status" value="1"/>
</dbReference>
<dbReference type="AlphaFoldDB" id="A0A1G2DZN3"/>
<dbReference type="GO" id="GO:0003824">
    <property type="term" value="F:catalytic activity"/>
    <property type="evidence" value="ECO:0007669"/>
    <property type="project" value="InterPro"/>
</dbReference>
<dbReference type="EMBL" id="MHLX01000031">
    <property type="protein sequence ID" value="OGZ18531.1"/>
    <property type="molecule type" value="Genomic_DNA"/>
</dbReference>
<dbReference type="Pfam" id="PF11969">
    <property type="entry name" value="DcpS_C"/>
    <property type="match status" value="1"/>
</dbReference>
<dbReference type="InterPro" id="IPR001310">
    <property type="entry name" value="Histidine_triad_HIT"/>
</dbReference>